<keyword evidence="1" id="KW-1185">Reference proteome</keyword>
<dbReference type="PANTHER" id="PTHR24148">
    <property type="entry name" value="ANKYRIN REPEAT DOMAIN-CONTAINING PROTEIN 39 HOMOLOG-RELATED"/>
    <property type="match status" value="1"/>
</dbReference>
<reference evidence="2" key="3">
    <citation type="submission" date="2025-08" db="UniProtKB">
        <authorList>
            <consortium name="RefSeq"/>
        </authorList>
    </citation>
    <scope>IDENTIFICATION</scope>
    <source>
        <strain evidence="2">NI907</strain>
    </source>
</reference>
<evidence type="ECO:0008006" key="3">
    <source>
        <dbReference type="Google" id="ProtNLM"/>
    </source>
</evidence>
<reference evidence="1 2" key="1">
    <citation type="journal article" date="2019" name="Mol. Biol. Evol.">
        <title>Blast fungal genomes show frequent chromosomal changes, gene gains and losses, and effector gene turnover.</title>
        <authorList>
            <person name="Gomez Luciano L.B."/>
            <person name="Jason Tsai I."/>
            <person name="Chuma I."/>
            <person name="Tosa Y."/>
            <person name="Chen Y.H."/>
            <person name="Li J.Y."/>
            <person name="Li M.Y."/>
            <person name="Jade Lu M.Y."/>
            <person name="Nakayashiki H."/>
            <person name="Li W.H."/>
        </authorList>
    </citation>
    <scope>NUCLEOTIDE SEQUENCE [LARGE SCALE GENOMIC DNA]</scope>
    <source>
        <strain evidence="1 2">NI907</strain>
    </source>
</reference>
<sequence>MRATRWFVSQHPITLTDAIKATRLFHCTDSRDHIIALLSHATDVERGSILHDNLYLLPVQECFLRFAKAQLLEKRSLTVLSYAPQKVATDALYPFWIRPYLRWQNRGLPGLPSWVPDLRHQDFDTLPTYTFRYGNFSAGGAEDGTIEIIDNKVLRCSGLMLVVLEDRGVSYFDLPLPPKPARAPHPLNKKSASASQGGVRAPLATVRLRGCPGPAPRSGCLPCGRALTGERAHLSDRVDVDWSEEFKAYVAASDTWFISEDPDEAGRARLSFVTSGQTIEYSIMGFGLVRRLSHTAEGRLYMAPTEARVGDVVCVLLGCDVPLVVRPTRKGMYELIGDAYVSGIMDGEALFGQYDRVDVMLE</sequence>
<dbReference type="OrthoDB" id="2157530at2759"/>
<organism evidence="1 2">
    <name type="scientific">Pyricularia grisea</name>
    <name type="common">Crabgrass-specific blast fungus</name>
    <name type="synonym">Magnaporthe grisea</name>
    <dbReference type="NCBI Taxonomy" id="148305"/>
    <lineage>
        <taxon>Eukaryota</taxon>
        <taxon>Fungi</taxon>
        <taxon>Dikarya</taxon>
        <taxon>Ascomycota</taxon>
        <taxon>Pezizomycotina</taxon>
        <taxon>Sordariomycetes</taxon>
        <taxon>Sordariomycetidae</taxon>
        <taxon>Magnaporthales</taxon>
        <taxon>Pyriculariaceae</taxon>
        <taxon>Pyricularia</taxon>
    </lineage>
</organism>
<protein>
    <recommendedName>
        <fullName evidence="3">Heterokaryon incompatibility domain-containing protein</fullName>
    </recommendedName>
</protein>
<dbReference type="PANTHER" id="PTHR24148:SF64">
    <property type="entry name" value="HETEROKARYON INCOMPATIBILITY DOMAIN-CONTAINING PROTEIN"/>
    <property type="match status" value="1"/>
</dbReference>
<evidence type="ECO:0000313" key="2">
    <source>
        <dbReference type="RefSeq" id="XP_030979821.1"/>
    </source>
</evidence>
<gene>
    <name evidence="2" type="ORF">PgNI_10181</name>
</gene>
<evidence type="ECO:0000313" key="1">
    <source>
        <dbReference type="Proteomes" id="UP000515153"/>
    </source>
</evidence>
<dbReference type="Pfam" id="PF26639">
    <property type="entry name" value="Het-6_barrel"/>
    <property type="match status" value="1"/>
</dbReference>
<dbReference type="InterPro" id="IPR052895">
    <property type="entry name" value="HetReg/Transcr_Mod"/>
</dbReference>
<dbReference type="AlphaFoldDB" id="A0A6P8AY19"/>
<dbReference type="RefSeq" id="XP_030979821.1">
    <property type="nucleotide sequence ID" value="XM_031130155.1"/>
</dbReference>
<reference evidence="2" key="2">
    <citation type="submission" date="2019-10" db="EMBL/GenBank/DDBJ databases">
        <authorList>
            <consortium name="NCBI Genome Project"/>
        </authorList>
    </citation>
    <scope>NUCLEOTIDE SEQUENCE</scope>
    <source>
        <strain evidence="2">NI907</strain>
    </source>
</reference>
<dbReference type="KEGG" id="pgri:PgNI_10181"/>
<dbReference type="GeneID" id="41965063"/>
<proteinExistence type="predicted"/>
<dbReference type="Proteomes" id="UP000515153">
    <property type="component" value="Chromosome VII"/>
</dbReference>
<name>A0A6P8AY19_PYRGI</name>
<accession>A0A6P8AY19</accession>